<sequence length="167" mass="19661">MVAAANGGTRRHSVRFCRCCYLLLGEFAIRDTNSPRLTRTRQNSLRSLDPIRVYFGHSEASQHQWRRWQRGDLTRVKKGSGSKKKKARNRPLCRCVALYAKIYIWIHKFCACMGLVNSAENAKKKKTKRRAAAHRMRWRRRRRRTTTTKKKKLEIPSELRLTVFSIT</sequence>
<keyword evidence="2" id="KW-1185">Reference proteome</keyword>
<evidence type="ECO:0000313" key="2">
    <source>
        <dbReference type="Proteomes" id="UP001627154"/>
    </source>
</evidence>
<reference evidence="1 2" key="1">
    <citation type="journal article" date="2024" name="bioRxiv">
        <title>A reference genome for Trichogramma kaykai: A tiny desert-dwelling parasitoid wasp with competing sex-ratio distorters.</title>
        <authorList>
            <person name="Culotta J."/>
            <person name="Lindsey A.R."/>
        </authorList>
    </citation>
    <scope>NUCLEOTIDE SEQUENCE [LARGE SCALE GENOMIC DNA]</scope>
    <source>
        <strain evidence="1 2">KSX58</strain>
    </source>
</reference>
<dbReference type="AlphaFoldDB" id="A0ABD2XIW4"/>
<comment type="caution">
    <text evidence="1">The sequence shown here is derived from an EMBL/GenBank/DDBJ whole genome shotgun (WGS) entry which is preliminary data.</text>
</comment>
<gene>
    <name evidence="1" type="ORF">TKK_002212</name>
</gene>
<organism evidence="1 2">
    <name type="scientific">Trichogramma kaykai</name>
    <dbReference type="NCBI Taxonomy" id="54128"/>
    <lineage>
        <taxon>Eukaryota</taxon>
        <taxon>Metazoa</taxon>
        <taxon>Ecdysozoa</taxon>
        <taxon>Arthropoda</taxon>
        <taxon>Hexapoda</taxon>
        <taxon>Insecta</taxon>
        <taxon>Pterygota</taxon>
        <taxon>Neoptera</taxon>
        <taxon>Endopterygota</taxon>
        <taxon>Hymenoptera</taxon>
        <taxon>Apocrita</taxon>
        <taxon>Proctotrupomorpha</taxon>
        <taxon>Chalcidoidea</taxon>
        <taxon>Trichogrammatidae</taxon>
        <taxon>Trichogramma</taxon>
    </lineage>
</organism>
<evidence type="ECO:0000313" key="1">
    <source>
        <dbReference type="EMBL" id="KAL3405166.1"/>
    </source>
</evidence>
<protein>
    <submittedName>
        <fullName evidence="1">Uncharacterized protein</fullName>
    </submittedName>
</protein>
<proteinExistence type="predicted"/>
<dbReference type="Proteomes" id="UP001627154">
    <property type="component" value="Unassembled WGS sequence"/>
</dbReference>
<dbReference type="EMBL" id="JBJJXI010000021">
    <property type="protein sequence ID" value="KAL3405166.1"/>
    <property type="molecule type" value="Genomic_DNA"/>
</dbReference>
<name>A0ABD2XIW4_9HYME</name>
<accession>A0ABD2XIW4</accession>